<feature type="transmembrane region" description="Helical" evidence="1">
    <location>
        <begin position="197"/>
        <end position="216"/>
    </location>
</feature>
<evidence type="ECO:0000313" key="3">
    <source>
        <dbReference type="Proteomes" id="UP000598174"/>
    </source>
</evidence>
<dbReference type="EMBL" id="BOMM01000047">
    <property type="protein sequence ID" value="GIE13125.1"/>
    <property type="molecule type" value="Genomic_DNA"/>
</dbReference>
<organism evidence="2 3">
    <name type="scientific">Paractinoplanes ferrugineus</name>
    <dbReference type="NCBI Taxonomy" id="113564"/>
    <lineage>
        <taxon>Bacteria</taxon>
        <taxon>Bacillati</taxon>
        <taxon>Actinomycetota</taxon>
        <taxon>Actinomycetes</taxon>
        <taxon>Micromonosporales</taxon>
        <taxon>Micromonosporaceae</taxon>
        <taxon>Paractinoplanes</taxon>
    </lineage>
</organism>
<dbReference type="AlphaFoldDB" id="A0A919MHY6"/>
<dbReference type="Proteomes" id="UP000598174">
    <property type="component" value="Unassembled WGS sequence"/>
</dbReference>
<protein>
    <submittedName>
        <fullName evidence="2">Uncharacterized protein</fullName>
    </submittedName>
</protein>
<keyword evidence="1" id="KW-1133">Transmembrane helix</keyword>
<comment type="caution">
    <text evidence="2">The sequence shown here is derived from an EMBL/GenBank/DDBJ whole genome shotgun (WGS) entry which is preliminary data.</text>
</comment>
<keyword evidence="1" id="KW-0472">Membrane</keyword>
<feature type="transmembrane region" description="Helical" evidence="1">
    <location>
        <begin position="228"/>
        <end position="244"/>
    </location>
</feature>
<accession>A0A919MHY6</accession>
<name>A0A919MHY6_9ACTN</name>
<sequence length="420" mass="44537">MKPVLLWIRRDAGWWTPALLLTVELAGLFSRGTPWRGEWAWTVDWANGMTILAGPLLAGIVAYHVHKTARRDWNPIAYPAVRTGQPILHQALADWIVACTVHLVVLLFAIGLTATTRPTGLIPWSLLPLGPVVLVAFAGIGALCGTLIRSLVAAPIAAAGAFGLTYLGATGAIPAAFRVGGATGSLVGLTLDRRVGGAMAIFLVAVALLCAAVVAVRRSPMLPPRSTAAAGVALALLATGYFTLQHTGSDKYVVDAKPLKYTCEGQTPRVCMATGTTRQLDALTNAMHTQAQVLTAAGIDIPDTFYQDVPNRQADPTQGLIIMTTDSVNAANPNPQDVADYLSFPAACKAFFGEFPPETALQARAAVADLIRHGNKLQPMVLGNDQAIRDWMDSSAASVWLKSTYDKLRTCDLAKISLPA</sequence>
<evidence type="ECO:0000313" key="2">
    <source>
        <dbReference type="EMBL" id="GIE13125.1"/>
    </source>
</evidence>
<keyword evidence="3" id="KW-1185">Reference proteome</keyword>
<gene>
    <name evidence="2" type="ORF">Afe05nite_49650</name>
</gene>
<keyword evidence="1" id="KW-0812">Transmembrane</keyword>
<dbReference type="RefSeq" id="WP_203819577.1">
    <property type="nucleotide sequence ID" value="NZ_BAAABP010000052.1"/>
</dbReference>
<reference evidence="2" key="1">
    <citation type="submission" date="2021-01" db="EMBL/GenBank/DDBJ databases">
        <title>Whole genome shotgun sequence of Actinoplanes ferrugineus NBRC 15555.</title>
        <authorList>
            <person name="Komaki H."/>
            <person name="Tamura T."/>
        </authorList>
    </citation>
    <scope>NUCLEOTIDE SEQUENCE</scope>
    <source>
        <strain evidence="2">NBRC 15555</strain>
    </source>
</reference>
<feature type="transmembrane region" description="Helical" evidence="1">
    <location>
        <begin position="151"/>
        <end position="177"/>
    </location>
</feature>
<feature type="transmembrane region" description="Helical" evidence="1">
    <location>
        <begin position="92"/>
        <end position="115"/>
    </location>
</feature>
<feature type="transmembrane region" description="Helical" evidence="1">
    <location>
        <begin position="45"/>
        <end position="65"/>
    </location>
</feature>
<feature type="transmembrane region" description="Helical" evidence="1">
    <location>
        <begin position="12"/>
        <end position="33"/>
    </location>
</feature>
<feature type="transmembrane region" description="Helical" evidence="1">
    <location>
        <begin position="121"/>
        <end position="144"/>
    </location>
</feature>
<proteinExistence type="predicted"/>
<evidence type="ECO:0000256" key="1">
    <source>
        <dbReference type="SAM" id="Phobius"/>
    </source>
</evidence>